<gene>
    <name evidence="1" type="ORF">HNQ92_003686</name>
</gene>
<comment type="caution">
    <text evidence="1">The sequence shown here is derived from an EMBL/GenBank/DDBJ whole genome shotgun (WGS) entry which is preliminary data.</text>
</comment>
<accession>A0A840U0Y1</accession>
<dbReference type="Proteomes" id="UP000557307">
    <property type="component" value="Unassembled WGS sequence"/>
</dbReference>
<dbReference type="EMBL" id="JACHGF010000005">
    <property type="protein sequence ID" value="MBB5285529.1"/>
    <property type="molecule type" value="Genomic_DNA"/>
</dbReference>
<reference evidence="1 2" key="1">
    <citation type="submission" date="2020-08" db="EMBL/GenBank/DDBJ databases">
        <title>Genomic Encyclopedia of Type Strains, Phase IV (KMG-IV): sequencing the most valuable type-strain genomes for metagenomic binning, comparative biology and taxonomic classification.</title>
        <authorList>
            <person name="Goeker M."/>
        </authorList>
    </citation>
    <scope>NUCLEOTIDE SEQUENCE [LARGE SCALE GENOMIC DNA]</scope>
    <source>
        <strain evidence="1 2">DSM 105074</strain>
    </source>
</reference>
<proteinExistence type="predicted"/>
<dbReference type="RefSeq" id="WP_184175764.1">
    <property type="nucleotide sequence ID" value="NZ_JACHGF010000005.1"/>
</dbReference>
<evidence type="ECO:0000313" key="1">
    <source>
        <dbReference type="EMBL" id="MBB5285529.1"/>
    </source>
</evidence>
<name>A0A840U0Y1_9BACT</name>
<sequence length="62" mass="7293">MANFQTWSGPQDPSTAYLRVVEMEEREDGSFDIAFAFRCKLYDNGRFYTEVTDGEIRTNIRF</sequence>
<keyword evidence="2" id="KW-1185">Reference proteome</keyword>
<organism evidence="1 2">
    <name type="scientific">Rhabdobacter roseus</name>
    <dbReference type="NCBI Taxonomy" id="1655419"/>
    <lineage>
        <taxon>Bacteria</taxon>
        <taxon>Pseudomonadati</taxon>
        <taxon>Bacteroidota</taxon>
        <taxon>Cytophagia</taxon>
        <taxon>Cytophagales</taxon>
        <taxon>Cytophagaceae</taxon>
        <taxon>Rhabdobacter</taxon>
    </lineage>
</organism>
<protein>
    <submittedName>
        <fullName evidence="1">Uncharacterized protein</fullName>
    </submittedName>
</protein>
<evidence type="ECO:0000313" key="2">
    <source>
        <dbReference type="Proteomes" id="UP000557307"/>
    </source>
</evidence>
<dbReference type="AlphaFoldDB" id="A0A840U0Y1"/>